<evidence type="ECO:0000259" key="13">
    <source>
        <dbReference type="PROSITE" id="PS51746"/>
    </source>
</evidence>
<dbReference type="InterPro" id="IPR000222">
    <property type="entry name" value="PP2C_BS"/>
</dbReference>
<evidence type="ECO:0000256" key="5">
    <source>
        <dbReference type="ARBA" id="ARBA00022723"/>
    </source>
</evidence>
<dbReference type="OrthoDB" id="10264738at2759"/>
<dbReference type="InterPro" id="IPR015655">
    <property type="entry name" value="PP2C"/>
</dbReference>
<evidence type="ECO:0000256" key="8">
    <source>
        <dbReference type="ARBA" id="ARBA00022912"/>
    </source>
</evidence>
<dbReference type="EMBL" id="CACTIH010000228">
    <property type="protein sequence ID" value="CAA2957575.1"/>
    <property type="molecule type" value="Genomic_DNA"/>
</dbReference>
<dbReference type="GO" id="GO:0005634">
    <property type="term" value="C:nucleus"/>
    <property type="evidence" value="ECO:0007669"/>
    <property type="project" value="UniProtKB-ARBA"/>
</dbReference>
<protein>
    <recommendedName>
        <fullName evidence="4">protein-serine/threonine phosphatase</fullName>
        <ecNumber evidence="4">3.1.3.16</ecNumber>
    </recommendedName>
</protein>
<comment type="caution">
    <text evidence="14">The sequence shown here is derived from an EMBL/GenBank/DDBJ whole genome shotgun (WGS) entry which is preliminary data.</text>
</comment>
<dbReference type="GO" id="GO:0046872">
    <property type="term" value="F:metal ion binding"/>
    <property type="evidence" value="ECO:0007669"/>
    <property type="project" value="UniProtKB-KW"/>
</dbReference>
<evidence type="ECO:0000256" key="2">
    <source>
        <dbReference type="ARBA" id="ARBA00001946"/>
    </source>
</evidence>
<evidence type="ECO:0000256" key="3">
    <source>
        <dbReference type="ARBA" id="ARBA00006702"/>
    </source>
</evidence>
<dbReference type="Gene3D" id="3.60.40.10">
    <property type="entry name" value="PPM-type phosphatase domain"/>
    <property type="match status" value="1"/>
</dbReference>
<feature type="domain" description="PPM-type phosphatase" evidence="13">
    <location>
        <begin position="98"/>
        <end position="369"/>
    </location>
</feature>
<dbReference type="Pfam" id="PF00481">
    <property type="entry name" value="PP2C"/>
    <property type="match status" value="1"/>
</dbReference>
<dbReference type="PANTHER" id="PTHR13832">
    <property type="entry name" value="PROTEIN PHOSPHATASE 2C"/>
    <property type="match status" value="1"/>
</dbReference>
<evidence type="ECO:0000256" key="9">
    <source>
        <dbReference type="ARBA" id="ARBA00023211"/>
    </source>
</evidence>
<comment type="cofactor">
    <cofactor evidence="1">
        <name>Mn(2+)</name>
        <dbReference type="ChEBI" id="CHEBI:29035"/>
    </cofactor>
</comment>
<dbReference type="Proteomes" id="UP000594638">
    <property type="component" value="Unassembled WGS sequence"/>
</dbReference>
<comment type="catalytic activity">
    <reaction evidence="11">
        <text>O-phospho-L-threonyl-[protein] + H2O = L-threonyl-[protein] + phosphate</text>
        <dbReference type="Rhea" id="RHEA:47004"/>
        <dbReference type="Rhea" id="RHEA-COMP:11060"/>
        <dbReference type="Rhea" id="RHEA-COMP:11605"/>
        <dbReference type="ChEBI" id="CHEBI:15377"/>
        <dbReference type="ChEBI" id="CHEBI:30013"/>
        <dbReference type="ChEBI" id="CHEBI:43474"/>
        <dbReference type="ChEBI" id="CHEBI:61977"/>
        <dbReference type="EC" id="3.1.3.16"/>
    </reaction>
</comment>
<evidence type="ECO:0000256" key="4">
    <source>
        <dbReference type="ARBA" id="ARBA00013081"/>
    </source>
</evidence>
<dbReference type="PROSITE" id="PS51746">
    <property type="entry name" value="PPM_2"/>
    <property type="match status" value="1"/>
</dbReference>
<keyword evidence="15" id="KW-1185">Reference proteome</keyword>
<organism evidence="14 15">
    <name type="scientific">Olea europaea subsp. europaea</name>
    <dbReference type="NCBI Taxonomy" id="158383"/>
    <lineage>
        <taxon>Eukaryota</taxon>
        <taxon>Viridiplantae</taxon>
        <taxon>Streptophyta</taxon>
        <taxon>Embryophyta</taxon>
        <taxon>Tracheophyta</taxon>
        <taxon>Spermatophyta</taxon>
        <taxon>Magnoliopsida</taxon>
        <taxon>eudicotyledons</taxon>
        <taxon>Gunneridae</taxon>
        <taxon>Pentapetalae</taxon>
        <taxon>asterids</taxon>
        <taxon>lamiids</taxon>
        <taxon>Lamiales</taxon>
        <taxon>Oleaceae</taxon>
        <taxon>Oleeae</taxon>
        <taxon>Olea</taxon>
    </lineage>
</organism>
<sequence>MVAEREIFCRQSVSVKYLSAEKSTNIEAEFFDVSSAAVAVDTPGITTTTPPRSQICCASESEISIEICRSESARSCSTSGHITTVFESPSSKFVPSICSGSHSDIGPRCSNEDEHIRIDDLSAHLGSLYKWSQPSAFYAVFDGHGGSDAAAYVKNNAMKFFFEDAILPQTSDNDEKFLQDLVRAHRKAFSLIDLALADEQNSVDSYCGTTAITALVLGRHLLISNVGDCRAVLCRKGVAVQLSHDHRPSCQLERRRVEDLGGTIEYEYLNGELSVTRALGDWYMKLPLGSASPLTAEPDIQQTLLTKDDEFLIIGCDGIWDVMSNQEAVSLVRRELRHTHNPQQCARELVNLALRRDTGDNLTVIVVCFSSLERQNSVVSQRPRLRFCMSKEARKKLQSLLLQE</sequence>
<comment type="catalytic activity">
    <reaction evidence="10">
        <text>O-phospho-L-seryl-[protein] + H2O = L-seryl-[protein] + phosphate</text>
        <dbReference type="Rhea" id="RHEA:20629"/>
        <dbReference type="Rhea" id="RHEA-COMP:9863"/>
        <dbReference type="Rhea" id="RHEA-COMP:11604"/>
        <dbReference type="ChEBI" id="CHEBI:15377"/>
        <dbReference type="ChEBI" id="CHEBI:29999"/>
        <dbReference type="ChEBI" id="CHEBI:43474"/>
        <dbReference type="ChEBI" id="CHEBI:83421"/>
        <dbReference type="EC" id="3.1.3.16"/>
    </reaction>
</comment>
<name>A0A8S0PT85_OLEEU</name>
<dbReference type="EC" id="3.1.3.16" evidence="4"/>
<evidence type="ECO:0000256" key="12">
    <source>
        <dbReference type="RuleBase" id="RU003465"/>
    </source>
</evidence>
<evidence type="ECO:0000256" key="1">
    <source>
        <dbReference type="ARBA" id="ARBA00001936"/>
    </source>
</evidence>
<dbReference type="FunFam" id="3.60.40.10:FF:000004">
    <property type="entry name" value="Probable protein phosphatase 2C 22"/>
    <property type="match status" value="1"/>
</dbReference>
<keyword evidence="6 12" id="KW-0378">Hydrolase</keyword>
<comment type="cofactor">
    <cofactor evidence="2">
        <name>Mg(2+)</name>
        <dbReference type="ChEBI" id="CHEBI:18420"/>
    </cofactor>
</comment>
<keyword evidence="8 12" id="KW-0904">Protein phosphatase</keyword>
<accession>A0A8S0PT85</accession>
<evidence type="ECO:0000256" key="10">
    <source>
        <dbReference type="ARBA" id="ARBA00047761"/>
    </source>
</evidence>
<evidence type="ECO:0000256" key="11">
    <source>
        <dbReference type="ARBA" id="ARBA00048336"/>
    </source>
</evidence>
<reference evidence="14 15" key="1">
    <citation type="submission" date="2019-12" db="EMBL/GenBank/DDBJ databases">
        <authorList>
            <person name="Alioto T."/>
            <person name="Alioto T."/>
            <person name="Gomez Garrido J."/>
        </authorList>
    </citation>
    <scope>NUCLEOTIDE SEQUENCE [LARGE SCALE GENOMIC DNA]</scope>
</reference>
<dbReference type="InterPro" id="IPR001932">
    <property type="entry name" value="PPM-type_phosphatase-like_dom"/>
</dbReference>
<dbReference type="AlphaFoldDB" id="A0A8S0PT85"/>
<dbReference type="PANTHER" id="PTHR13832:SF620">
    <property type="entry name" value="PROTEIN PHOSPHATASE 2C 13-RELATED"/>
    <property type="match status" value="1"/>
</dbReference>
<keyword evidence="5" id="KW-0479">Metal-binding</keyword>
<evidence type="ECO:0000256" key="6">
    <source>
        <dbReference type="ARBA" id="ARBA00022801"/>
    </source>
</evidence>
<dbReference type="Gramene" id="OE9A046960T1">
    <property type="protein sequence ID" value="OE9A046960C1"/>
    <property type="gene ID" value="OE9A046960"/>
</dbReference>
<proteinExistence type="inferred from homology"/>
<dbReference type="CDD" id="cd00143">
    <property type="entry name" value="PP2Cc"/>
    <property type="match status" value="1"/>
</dbReference>
<evidence type="ECO:0000313" key="14">
    <source>
        <dbReference type="EMBL" id="CAA2957575.1"/>
    </source>
</evidence>
<keyword evidence="7" id="KW-0460">Magnesium</keyword>
<gene>
    <name evidence="14" type="ORF">OLEA9_A046960</name>
</gene>
<dbReference type="PROSITE" id="PS01032">
    <property type="entry name" value="PPM_1"/>
    <property type="match status" value="1"/>
</dbReference>
<dbReference type="SUPFAM" id="SSF81606">
    <property type="entry name" value="PP2C-like"/>
    <property type="match status" value="1"/>
</dbReference>
<keyword evidence="9" id="KW-0464">Manganese</keyword>
<dbReference type="SMART" id="SM00331">
    <property type="entry name" value="PP2C_SIG"/>
    <property type="match status" value="1"/>
</dbReference>
<dbReference type="GO" id="GO:0005737">
    <property type="term" value="C:cytoplasm"/>
    <property type="evidence" value="ECO:0007669"/>
    <property type="project" value="UniProtKB-ARBA"/>
</dbReference>
<dbReference type="GO" id="GO:0004722">
    <property type="term" value="F:protein serine/threonine phosphatase activity"/>
    <property type="evidence" value="ECO:0007669"/>
    <property type="project" value="UniProtKB-EC"/>
</dbReference>
<evidence type="ECO:0000256" key="7">
    <source>
        <dbReference type="ARBA" id="ARBA00022842"/>
    </source>
</evidence>
<dbReference type="InterPro" id="IPR036457">
    <property type="entry name" value="PPM-type-like_dom_sf"/>
</dbReference>
<evidence type="ECO:0000313" key="15">
    <source>
        <dbReference type="Proteomes" id="UP000594638"/>
    </source>
</evidence>
<comment type="similarity">
    <text evidence="3 12">Belongs to the PP2C family.</text>
</comment>
<dbReference type="SMART" id="SM00332">
    <property type="entry name" value="PP2Cc"/>
    <property type="match status" value="1"/>
</dbReference>